<reference evidence="2" key="1">
    <citation type="submission" date="2013-08" db="EMBL/GenBank/DDBJ databases">
        <authorList>
            <person name="Mendez C."/>
            <person name="Richter M."/>
            <person name="Ferrer M."/>
            <person name="Sanchez J."/>
        </authorList>
    </citation>
    <scope>NUCLEOTIDE SEQUENCE</scope>
</reference>
<protein>
    <submittedName>
        <fullName evidence="2">DSBA oxidoreductase</fullName>
    </submittedName>
</protein>
<comment type="caution">
    <text evidence="2">The sequence shown here is derived from an EMBL/GenBank/DDBJ whole genome shotgun (WGS) entry which is preliminary data.</text>
</comment>
<evidence type="ECO:0000259" key="1">
    <source>
        <dbReference type="Pfam" id="PF13462"/>
    </source>
</evidence>
<dbReference type="InterPro" id="IPR012336">
    <property type="entry name" value="Thioredoxin-like_fold"/>
</dbReference>
<proteinExistence type="predicted"/>
<name>T0ZFL0_9ZZZZ</name>
<dbReference type="AlphaFoldDB" id="T0ZFL0"/>
<feature type="domain" description="Thioredoxin-like fold" evidence="1">
    <location>
        <begin position="17"/>
        <end position="131"/>
    </location>
</feature>
<reference evidence="2" key="2">
    <citation type="journal article" date="2014" name="ISME J.">
        <title>Microbial stratification in low pH oxic and suboxic macroscopic growths along an acid mine drainage.</title>
        <authorList>
            <person name="Mendez-Garcia C."/>
            <person name="Mesa V."/>
            <person name="Sprenger R.R."/>
            <person name="Richter M."/>
            <person name="Diez M.S."/>
            <person name="Solano J."/>
            <person name="Bargiela R."/>
            <person name="Golyshina O.V."/>
            <person name="Manteca A."/>
            <person name="Ramos J.L."/>
            <person name="Gallego J.R."/>
            <person name="Llorente I."/>
            <person name="Martins Dos Santos V.A."/>
            <person name="Jensen O.N."/>
            <person name="Pelaez A.I."/>
            <person name="Sanchez J."/>
            <person name="Ferrer M."/>
        </authorList>
    </citation>
    <scope>NUCLEOTIDE SEQUENCE</scope>
</reference>
<gene>
    <name evidence="2" type="ORF">B1B_19071</name>
</gene>
<dbReference type="Pfam" id="PF13462">
    <property type="entry name" value="Thioredoxin_4"/>
    <property type="match status" value="1"/>
</dbReference>
<dbReference type="SUPFAM" id="SSF52833">
    <property type="entry name" value="Thioredoxin-like"/>
    <property type="match status" value="1"/>
</dbReference>
<accession>T0ZFL0</accession>
<dbReference type="EMBL" id="AUZY01012808">
    <property type="protein sequence ID" value="EQD27669.1"/>
    <property type="molecule type" value="Genomic_DNA"/>
</dbReference>
<organism evidence="2">
    <name type="scientific">mine drainage metagenome</name>
    <dbReference type="NCBI Taxonomy" id="410659"/>
    <lineage>
        <taxon>unclassified sequences</taxon>
        <taxon>metagenomes</taxon>
        <taxon>ecological metagenomes</taxon>
    </lineage>
</organism>
<dbReference type="Gene3D" id="3.40.30.10">
    <property type="entry name" value="Glutaredoxin"/>
    <property type="match status" value="1"/>
</dbReference>
<feature type="non-terminal residue" evidence="2">
    <location>
        <position position="137"/>
    </location>
</feature>
<sequence length="137" mass="15133">MDADQGLPDLVLPHEQRDHCLGSPTARHSLVEYGDYTSPACRHVLGTVSEVTRELGDDLCFTFRHFPQPHLHPFARAAAEAAEAAGLQGKFWLMHDRLFAHQDQLSAAVVREIARSLPVEMSDFERDLSSGAAARSV</sequence>
<evidence type="ECO:0000313" key="2">
    <source>
        <dbReference type="EMBL" id="EQD27669.1"/>
    </source>
</evidence>
<dbReference type="InterPro" id="IPR036249">
    <property type="entry name" value="Thioredoxin-like_sf"/>
</dbReference>